<feature type="compositionally biased region" description="Polar residues" evidence="1">
    <location>
        <begin position="743"/>
        <end position="755"/>
    </location>
</feature>
<gene>
    <name evidence="3" type="ORF">DOTSEDRAFT_49180</name>
</gene>
<keyword evidence="4" id="KW-1185">Reference proteome</keyword>
<proteinExistence type="predicted"/>
<dbReference type="HOGENOM" id="CLU_395457_0_0_1"/>
<feature type="region of interest" description="Disordered" evidence="1">
    <location>
        <begin position="493"/>
        <end position="550"/>
    </location>
</feature>
<dbReference type="OMA" id="RIRHEYT"/>
<evidence type="ECO:0000313" key="3">
    <source>
        <dbReference type="EMBL" id="EME48774.1"/>
    </source>
</evidence>
<evidence type="ECO:0000256" key="1">
    <source>
        <dbReference type="SAM" id="MobiDB-lite"/>
    </source>
</evidence>
<feature type="region of interest" description="Disordered" evidence="1">
    <location>
        <begin position="589"/>
        <end position="623"/>
    </location>
</feature>
<feature type="domain" description="DUF2293" evidence="2">
    <location>
        <begin position="176"/>
        <end position="259"/>
    </location>
</feature>
<protein>
    <recommendedName>
        <fullName evidence="2">DUF2293 domain-containing protein</fullName>
    </recommendedName>
</protein>
<dbReference type="Proteomes" id="UP000016933">
    <property type="component" value="Unassembled WGS sequence"/>
</dbReference>
<dbReference type="eggNOG" id="ENOG502SQ7Q">
    <property type="taxonomic scope" value="Eukaryota"/>
</dbReference>
<dbReference type="PANTHER" id="PTHR38113:SF1">
    <property type="entry name" value="DUF2293 DOMAIN-CONTAINING PROTEIN"/>
    <property type="match status" value="1"/>
</dbReference>
<sequence>MTATTNGTTARATSVRAGSLARALAKRRDKPYKTEQNRVFAKKRKLDLHTTYSDAPAGFTLLKVGTPELAGRCKELSRQRGLPVYVVNAKPVSRHAIDPEKVSHHIHRVGYHFRSEVVEDACQELGYIHHNNQFVKEADLRAREEHTRMARAMAKYGLHLDQAEQQQETDDQVRAAIKELFPRIPEADLQAILKHAWEEGTGRVGNNADLTLPRRVQLATIARIRHEYTDYDRLLRAFEWKDARAEVEPVCLQKLIEWRGETEDNDDNELEEIVRETIVIDDDDEAAATNGSEADDEDSVMAMENGYNSDTSIEISHKLAGDEDLGAESHDERSQRFLQRWHAPPRNVQQRRLDVRQKIGAVREQMRNGIAPSTQQYADFSKQAAQSDQFSRVIQVNLLENGRDIIEINGQRFLRAPVPPASHHPSPQQFAALPAQPRSPYVLQQQQDGRPISVQKYQRHTDSAGGYALHDRPVASIEPHDNLRRAAIASASAFGPGARQHGNRSRPVTPNSDGSDKRRPVETTAPAAMTEGSRVPRFSPPTSVAAQVPDVYARPRKSIEGPVQGVPRCYGQSMRPQGLYAQPQAVYIGRPQGQHPPQNAAHHDSHRRPPPNSEPYDPLQPLIRADDRRDYYAGRDPGYDQQPKPAIVDAQVAPIQYIPHPWQNGGQYQHPARSLTYDPQRPNSRYQAAQRPRVVYIQAPSPVHGAPAAIQQVPRGSVQANECPAVYQLPATAADQPPPVGQAPQTPQTPYHYSR</sequence>
<dbReference type="EMBL" id="KB446535">
    <property type="protein sequence ID" value="EME48774.1"/>
    <property type="molecule type" value="Genomic_DNA"/>
</dbReference>
<organism evidence="3 4">
    <name type="scientific">Dothistroma septosporum (strain NZE10 / CBS 128990)</name>
    <name type="common">Red band needle blight fungus</name>
    <name type="synonym">Mycosphaerella pini</name>
    <dbReference type="NCBI Taxonomy" id="675120"/>
    <lineage>
        <taxon>Eukaryota</taxon>
        <taxon>Fungi</taxon>
        <taxon>Dikarya</taxon>
        <taxon>Ascomycota</taxon>
        <taxon>Pezizomycotina</taxon>
        <taxon>Dothideomycetes</taxon>
        <taxon>Dothideomycetidae</taxon>
        <taxon>Mycosphaerellales</taxon>
        <taxon>Mycosphaerellaceae</taxon>
        <taxon>Dothistroma</taxon>
    </lineage>
</organism>
<dbReference type="AlphaFoldDB" id="N1Q2S3"/>
<evidence type="ECO:0000313" key="4">
    <source>
        <dbReference type="Proteomes" id="UP000016933"/>
    </source>
</evidence>
<dbReference type="PANTHER" id="PTHR38113">
    <property type="match status" value="1"/>
</dbReference>
<name>N1Q2S3_DOTSN</name>
<reference evidence="3 4" key="2">
    <citation type="journal article" date="2012" name="PLoS Pathog.">
        <title>Diverse lifestyles and strategies of plant pathogenesis encoded in the genomes of eighteen Dothideomycetes fungi.</title>
        <authorList>
            <person name="Ohm R.A."/>
            <person name="Feau N."/>
            <person name="Henrissat B."/>
            <person name="Schoch C.L."/>
            <person name="Horwitz B.A."/>
            <person name="Barry K.W."/>
            <person name="Condon B.J."/>
            <person name="Copeland A.C."/>
            <person name="Dhillon B."/>
            <person name="Glaser F."/>
            <person name="Hesse C.N."/>
            <person name="Kosti I."/>
            <person name="LaButti K."/>
            <person name="Lindquist E.A."/>
            <person name="Lucas S."/>
            <person name="Salamov A.A."/>
            <person name="Bradshaw R.E."/>
            <person name="Ciuffetti L."/>
            <person name="Hamelin R.C."/>
            <person name="Kema G.H.J."/>
            <person name="Lawrence C."/>
            <person name="Scott J.A."/>
            <person name="Spatafora J.W."/>
            <person name="Turgeon B.G."/>
            <person name="de Wit P.J.G.M."/>
            <person name="Zhong S."/>
            <person name="Goodwin S.B."/>
            <person name="Grigoriev I.V."/>
        </authorList>
    </citation>
    <scope>NUCLEOTIDE SEQUENCE [LARGE SCALE GENOMIC DNA]</scope>
    <source>
        <strain evidence="4">NZE10 / CBS 128990</strain>
    </source>
</reference>
<dbReference type="Pfam" id="PF10056">
    <property type="entry name" value="DUF2293"/>
    <property type="match status" value="1"/>
</dbReference>
<dbReference type="InterPro" id="IPR018744">
    <property type="entry name" value="DUF2293"/>
</dbReference>
<accession>N1Q2S3</accession>
<feature type="region of interest" description="Disordered" evidence="1">
    <location>
        <begin position="730"/>
        <end position="755"/>
    </location>
</feature>
<evidence type="ECO:0000259" key="2">
    <source>
        <dbReference type="Pfam" id="PF10056"/>
    </source>
</evidence>
<reference evidence="4" key="1">
    <citation type="journal article" date="2012" name="PLoS Genet.">
        <title>The genomes of the fungal plant pathogens Cladosporium fulvum and Dothistroma septosporum reveal adaptation to different hosts and lifestyles but also signatures of common ancestry.</title>
        <authorList>
            <person name="de Wit P.J.G.M."/>
            <person name="van der Burgt A."/>
            <person name="Oekmen B."/>
            <person name="Stergiopoulos I."/>
            <person name="Abd-Elsalam K.A."/>
            <person name="Aerts A.L."/>
            <person name="Bahkali A.H."/>
            <person name="Beenen H.G."/>
            <person name="Chettri P."/>
            <person name="Cox M.P."/>
            <person name="Datema E."/>
            <person name="de Vries R.P."/>
            <person name="Dhillon B."/>
            <person name="Ganley A.R."/>
            <person name="Griffiths S.A."/>
            <person name="Guo Y."/>
            <person name="Hamelin R.C."/>
            <person name="Henrissat B."/>
            <person name="Kabir M.S."/>
            <person name="Jashni M.K."/>
            <person name="Kema G."/>
            <person name="Klaubauf S."/>
            <person name="Lapidus A."/>
            <person name="Levasseur A."/>
            <person name="Lindquist E."/>
            <person name="Mehrabi R."/>
            <person name="Ohm R.A."/>
            <person name="Owen T.J."/>
            <person name="Salamov A."/>
            <person name="Schwelm A."/>
            <person name="Schijlen E."/>
            <person name="Sun H."/>
            <person name="van den Burg H.A."/>
            <person name="van Ham R.C.H.J."/>
            <person name="Zhang S."/>
            <person name="Goodwin S.B."/>
            <person name="Grigoriev I.V."/>
            <person name="Collemare J."/>
            <person name="Bradshaw R.E."/>
        </authorList>
    </citation>
    <scope>NUCLEOTIDE SEQUENCE [LARGE SCALE GENOMIC DNA]</scope>
    <source>
        <strain evidence="4">NZE10 / CBS 128990</strain>
    </source>
</reference>